<dbReference type="GO" id="GO:0008143">
    <property type="term" value="F:poly(A) binding"/>
    <property type="evidence" value="ECO:0007669"/>
    <property type="project" value="TreeGrafter"/>
</dbReference>
<name>A0A8J5GHK2_ZINOF</name>
<dbReference type="PANTHER" id="PTHR23236">
    <property type="entry name" value="EUKARYOTIC TRANSLATION INITIATION FACTOR 4B/4H"/>
    <property type="match status" value="1"/>
</dbReference>
<organism evidence="5 6">
    <name type="scientific">Zingiber officinale</name>
    <name type="common">Ginger</name>
    <name type="synonym">Amomum zingiber</name>
    <dbReference type="NCBI Taxonomy" id="94328"/>
    <lineage>
        <taxon>Eukaryota</taxon>
        <taxon>Viridiplantae</taxon>
        <taxon>Streptophyta</taxon>
        <taxon>Embryophyta</taxon>
        <taxon>Tracheophyta</taxon>
        <taxon>Spermatophyta</taxon>
        <taxon>Magnoliopsida</taxon>
        <taxon>Liliopsida</taxon>
        <taxon>Zingiberales</taxon>
        <taxon>Zingiberaceae</taxon>
        <taxon>Zingiber</taxon>
    </lineage>
</organism>
<dbReference type="CDD" id="cd12306">
    <property type="entry name" value="RRM_II_PABPs"/>
    <property type="match status" value="1"/>
</dbReference>
<evidence type="ECO:0000256" key="1">
    <source>
        <dbReference type="ARBA" id="ARBA00022884"/>
    </source>
</evidence>
<dbReference type="Proteomes" id="UP000734854">
    <property type="component" value="Unassembled WGS sequence"/>
</dbReference>
<comment type="caution">
    <text evidence="5">The sequence shown here is derived from an EMBL/GenBank/DDBJ whole genome shotgun (WGS) entry which is preliminary data.</text>
</comment>
<sequence length="407" mass="44569">MRSSNPDLSPMADGLGIPLKISVYLTLCCALAASAAGAYLHILINIGGFLTMMGCFGSIMCLLSMPPYEEKKRFGLLMAAFAFEGASIGPLIELAIEFDSRVVVDYACTPKEVQQHFQSCGTVNRVTILTDRNGQPKGFAYVEFLEVEAVQEAFWLHESELHGRPIKVCLFNLNSILCDIIPTRCIHIAGLTCHPDVEFVDKEAVAVTSVSRKVTFYNGPSSTDFINVHDIFLECDHDSIIYLGKSVEPTIYDLLGDQEVCNLDFSENFVISSFCYASWLFWNLSATILQCKVEICLLKNGKPSWTKKFLCSKVRSVFIAVTYNSCRTSDIRELGHSSEIIGRCSLSSVGDESEGGNVSVNVEVGEEPQVDWEQRGLTTSVANIVASINDEGCSVVDGLAPMVVDGV</sequence>
<evidence type="ECO:0000256" key="2">
    <source>
        <dbReference type="PROSITE-ProRule" id="PRU00176"/>
    </source>
</evidence>
<dbReference type="SUPFAM" id="SSF54928">
    <property type="entry name" value="RNA-binding domain, RBD"/>
    <property type="match status" value="1"/>
</dbReference>
<feature type="domain" description="RRM" evidence="4">
    <location>
        <begin position="104"/>
        <end position="168"/>
    </location>
</feature>
<dbReference type="PANTHER" id="PTHR23236:SF22">
    <property type="entry name" value="OS02G0757900 PROTEIN"/>
    <property type="match status" value="1"/>
</dbReference>
<dbReference type="EMBL" id="JACMSC010000010">
    <property type="protein sequence ID" value="KAG6503407.1"/>
    <property type="molecule type" value="Genomic_DNA"/>
</dbReference>
<proteinExistence type="predicted"/>
<feature type="transmembrane region" description="Helical" evidence="3">
    <location>
        <begin position="46"/>
        <end position="65"/>
    </location>
</feature>
<dbReference type="InterPro" id="IPR035979">
    <property type="entry name" value="RBD_domain_sf"/>
</dbReference>
<feature type="transmembrane region" description="Helical" evidence="3">
    <location>
        <begin position="21"/>
        <end position="40"/>
    </location>
</feature>
<dbReference type="AlphaFoldDB" id="A0A8J5GHK2"/>
<keyword evidence="6" id="KW-1185">Reference proteome</keyword>
<dbReference type="SMART" id="SM00360">
    <property type="entry name" value="RRM"/>
    <property type="match status" value="1"/>
</dbReference>
<evidence type="ECO:0000313" key="6">
    <source>
        <dbReference type="Proteomes" id="UP000734854"/>
    </source>
</evidence>
<dbReference type="Pfam" id="PF00076">
    <property type="entry name" value="RRM_1"/>
    <property type="match status" value="1"/>
</dbReference>
<keyword evidence="1 2" id="KW-0694">RNA-binding</keyword>
<dbReference type="Gene3D" id="3.30.70.330">
    <property type="match status" value="1"/>
</dbReference>
<dbReference type="InterPro" id="IPR012677">
    <property type="entry name" value="Nucleotide-bd_a/b_plait_sf"/>
</dbReference>
<dbReference type="PROSITE" id="PS50102">
    <property type="entry name" value="RRM"/>
    <property type="match status" value="1"/>
</dbReference>
<evidence type="ECO:0000256" key="3">
    <source>
        <dbReference type="SAM" id="Phobius"/>
    </source>
</evidence>
<gene>
    <name evidence="5" type="ORF">ZIOFF_035720</name>
</gene>
<keyword evidence="3" id="KW-0472">Membrane</keyword>
<evidence type="ECO:0000313" key="5">
    <source>
        <dbReference type="EMBL" id="KAG6503407.1"/>
    </source>
</evidence>
<keyword evidence="3" id="KW-0812">Transmembrane</keyword>
<evidence type="ECO:0000259" key="4">
    <source>
        <dbReference type="PROSITE" id="PS50102"/>
    </source>
</evidence>
<protein>
    <recommendedName>
        <fullName evidence="4">RRM domain-containing protein</fullName>
    </recommendedName>
</protein>
<reference evidence="5 6" key="1">
    <citation type="submission" date="2020-08" db="EMBL/GenBank/DDBJ databases">
        <title>Plant Genome Project.</title>
        <authorList>
            <person name="Zhang R.-G."/>
        </authorList>
    </citation>
    <scope>NUCLEOTIDE SEQUENCE [LARGE SCALE GENOMIC DNA]</scope>
    <source>
        <tissue evidence="5">Rhizome</tissue>
    </source>
</reference>
<dbReference type="InterPro" id="IPR038019">
    <property type="entry name" value="PRib_AMP_CycHydrolase_sf"/>
</dbReference>
<dbReference type="InterPro" id="IPR000504">
    <property type="entry name" value="RRM_dom"/>
</dbReference>
<dbReference type="SUPFAM" id="SSF141734">
    <property type="entry name" value="HisI-like"/>
    <property type="match status" value="1"/>
</dbReference>
<accession>A0A8J5GHK2</accession>
<keyword evidence="3" id="KW-1133">Transmembrane helix</keyword>